<comment type="similarity">
    <text evidence="1">Belongs to the protein kinase superfamily. CAMK Ser/Thr protein kinase family.</text>
</comment>
<keyword evidence="6" id="KW-1185">Reference proteome</keyword>
<dbReference type="Pfam" id="PF07679">
    <property type="entry name" value="I-set"/>
    <property type="match status" value="1"/>
</dbReference>
<dbReference type="SMART" id="SM00409">
    <property type="entry name" value="IG"/>
    <property type="match status" value="1"/>
</dbReference>
<dbReference type="InterPro" id="IPR001452">
    <property type="entry name" value="SH3_domain"/>
</dbReference>
<dbReference type="PANTHER" id="PTHR14340">
    <property type="entry name" value="MICROFIBRIL-ASSOCIATED GLYCOPROTEIN 3"/>
    <property type="match status" value="1"/>
</dbReference>
<name>A0A0R3RT38_9BILA</name>
<keyword evidence="4" id="KW-0393">Immunoglobulin domain</keyword>
<proteinExistence type="inferred from homology"/>
<evidence type="ECO:0000313" key="7">
    <source>
        <dbReference type="WBParaSite" id="EEL_0000508001-mRNA-1"/>
    </source>
</evidence>
<dbReference type="Pfam" id="PF07653">
    <property type="entry name" value="SH3_2"/>
    <property type="match status" value="1"/>
</dbReference>
<dbReference type="InterPro" id="IPR036179">
    <property type="entry name" value="Ig-like_dom_sf"/>
</dbReference>
<protein>
    <submittedName>
        <fullName evidence="7">IG domain-containing protein</fullName>
    </submittedName>
</protein>
<dbReference type="AlphaFoldDB" id="A0A0R3RT38"/>
<evidence type="ECO:0000256" key="4">
    <source>
        <dbReference type="ARBA" id="ARBA00023319"/>
    </source>
</evidence>
<dbReference type="InterPro" id="IPR003599">
    <property type="entry name" value="Ig_sub"/>
</dbReference>
<evidence type="ECO:0000313" key="6">
    <source>
        <dbReference type="Proteomes" id="UP000050640"/>
    </source>
</evidence>
<evidence type="ECO:0000256" key="3">
    <source>
        <dbReference type="ARBA" id="ARBA00022737"/>
    </source>
</evidence>
<dbReference type="PANTHER" id="PTHR14340:SF9">
    <property type="entry name" value="FIBRONECTIN TYPE-III DOMAIN-CONTAINING PROTEIN"/>
    <property type="match status" value="1"/>
</dbReference>
<dbReference type="SUPFAM" id="SSF50044">
    <property type="entry name" value="SH3-domain"/>
    <property type="match status" value="1"/>
</dbReference>
<dbReference type="InterPro" id="IPR013783">
    <property type="entry name" value="Ig-like_fold"/>
</dbReference>
<evidence type="ECO:0000256" key="1">
    <source>
        <dbReference type="ARBA" id="ARBA00006692"/>
    </source>
</evidence>
<dbReference type="CDD" id="cd00063">
    <property type="entry name" value="FN3"/>
    <property type="match status" value="1"/>
</dbReference>
<reference evidence="7" key="1">
    <citation type="submission" date="2017-02" db="UniProtKB">
        <authorList>
            <consortium name="WormBaseParasite"/>
        </authorList>
    </citation>
    <scope>IDENTIFICATION</scope>
</reference>
<dbReference type="STRING" id="1147741.A0A0R3RT38"/>
<keyword evidence="3" id="KW-0677">Repeat</keyword>
<dbReference type="InterPro" id="IPR036028">
    <property type="entry name" value="SH3-like_dom_sf"/>
</dbReference>
<dbReference type="Gene3D" id="2.60.40.10">
    <property type="entry name" value="Immunoglobulins"/>
    <property type="match status" value="1"/>
</dbReference>
<dbReference type="Proteomes" id="UP000050640">
    <property type="component" value="Unplaced"/>
</dbReference>
<dbReference type="InterPro" id="IPR036116">
    <property type="entry name" value="FN3_sf"/>
</dbReference>
<dbReference type="SUPFAM" id="SSF48726">
    <property type="entry name" value="Immunoglobulin"/>
    <property type="match status" value="1"/>
</dbReference>
<dbReference type="InterPro" id="IPR013098">
    <property type="entry name" value="Ig_I-set"/>
</dbReference>
<dbReference type="InterPro" id="IPR003961">
    <property type="entry name" value="FN3_dom"/>
</dbReference>
<dbReference type="SUPFAM" id="SSF49265">
    <property type="entry name" value="Fibronectin type III"/>
    <property type="match status" value="1"/>
</dbReference>
<sequence>MNCSFSAVKKKQISGHRGEKVKILHIDKEGYAEVEKKDGKKGFIPSYFLDLNVLPGDNFAQQIRYRRKWYHLVDSGQAMVFKNNPCNLLNNISYLTNLISFLPVQKESLSVIVSPSHKRPICIEPLQDMKIKLGEKITLKCKFFSEESHTITWRGPVITGKRQCEINTKVDGYSILKLKKCVEEDGGQYWVQAENVFGKCHTVAWITIIVPPGITYITTCKAINRNSVLLQWKHARKGNSKNVYYVVEYTRKGRNFHDNIFISNNIVLTCKTS</sequence>
<accession>A0A0R3RT38</accession>
<evidence type="ECO:0000259" key="5">
    <source>
        <dbReference type="SMART" id="SM00409"/>
    </source>
</evidence>
<dbReference type="WBParaSite" id="EEL_0000508001-mRNA-1">
    <property type="protein sequence ID" value="EEL_0000508001-mRNA-1"/>
    <property type="gene ID" value="EEL_0000508001"/>
</dbReference>
<feature type="domain" description="Immunoglobulin" evidence="5">
    <location>
        <begin position="126"/>
        <end position="209"/>
    </location>
</feature>
<evidence type="ECO:0000256" key="2">
    <source>
        <dbReference type="ARBA" id="ARBA00022443"/>
    </source>
</evidence>
<keyword evidence="2" id="KW-0728">SH3 domain</keyword>
<organism evidence="6 7">
    <name type="scientific">Elaeophora elaphi</name>
    <dbReference type="NCBI Taxonomy" id="1147741"/>
    <lineage>
        <taxon>Eukaryota</taxon>
        <taxon>Metazoa</taxon>
        <taxon>Ecdysozoa</taxon>
        <taxon>Nematoda</taxon>
        <taxon>Chromadorea</taxon>
        <taxon>Rhabditida</taxon>
        <taxon>Spirurina</taxon>
        <taxon>Spiruromorpha</taxon>
        <taxon>Filarioidea</taxon>
        <taxon>Onchocercidae</taxon>
        <taxon>Elaeophora</taxon>
    </lineage>
</organism>